<evidence type="ECO:0000256" key="1">
    <source>
        <dbReference type="ARBA" id="ARBA00004294"/>
    </source>
</evidence>
<evidence type="ECO:0000256" key="5">
    <source>
        <dbReference type="ARBA" id="ARBA00019863"/>
    </source>
</evidence>
<comment type="similarity">
    <text evidence="4">Belongs to the MIEAP family.</text>
</comment>
<keyword evidence="6" id="KW-0963">Cytoplasm</keyword>
<proteinExistence type="inferred from homology"/>
<dbReference type="GO" id="GO:0035694">
    <property type="term" value="P:mitochondrial protein catabolic process"/>
    <property type="evidence" value="ECO:0007669"/>
    <property type="project" value="InterPro"/>
</dbReference>
<evidence type="ECO:0000256" key="12">
    <source>
        <dbReference type="ARBA" id="ARBA00032687"/>
    </source>
</evidence>
<dbReference type="OrthoDB" id="6047381at2759"/>
<reference evidence="14 15" key="1">
    <citation type="submission" date="2015-04" db="EMBL/GenBank/DDBJ databases">
        <title>Lasius niger genome sequencing.</title>
        <authorList>
            <person name="Konorov E.A."/>
            <person name="Nikitin M.A."/>
            <person name="Kirill M.V."/>
            <person name="Chang P."/>
        </authorList>
    </citation>
    <scope>NUCLEOTIDE SEQUENCE [LARGE SCALE GENOMIC DNA]</scope>
    <source>
        <tissue evidence="14">Whole</tissue>
    </source>
</reference>
<organism evidence="14 15">
    <name type="scientific">Lasius niger</name>
    <name type="common">Black garden ant</name>
    <dbReference type="NCBI Taxonomy" id="67767"/>
    <lineage>
        <taxon>Eukaryota</taxon>
        <taxon>Metazoa</taxon>
        <taxon>Ecdysozoa</taxon>
        <taxon>Arthropoda</taxon>
        <taxon>Hexapoda</taxon>
        <taxon>Insecta</taxon>
        <taxon>Pterygota</taxon>
        <taxon>Neoptera</taxon>
        <taxon>Endopterygota</taxon>
        <taxon>Hymenoptera</taxon>
        <taxon>Apocrita</taxon>
        <taxon>Aculeata</taxon>
        <taxon>Formicoidea</taxon>
        <taxon>Formicidae</taxon>
        <taxon>Formicinae</taxon>
        <taxon>Lasius</taxon>
        <taxon>Lasius</taxon>
    </lineage>
</organism>
<dbReference type="PANTHER" id="PTHR21771:SF1">
    <property type="entry name" value="MITOCHONDRIA-EATING PROTEIN"/>
    <property type="match status" value="1"/>
</dbReference>
<dbReference type="EMBL" id="LBMM01001991">
    <property type="protein sequence ID" value="KMQ95438.1"/>
    <property type="molecule type" value="Genomic_DNA"/>
</dbReference>
<evidence type="ECO:0000256" key="4">
    <source>
        <dbReference type="ARBA" id="ARBA00008233"/>
    </source>
</evidence>
<accession>A0A0J7KYR4</accession>
<evidence type="ECO:0000256" key="3">
    <source>
        <dbReference type="ARBA" id="ARBA00004496"/>
    </source>
</evidence>
<protein>
    <recommendedName>
        <fullName evidence="5">Mitochondria-eating protein</fullName>
    </recommendedName>
    <alternativeName>
        <fullName evidence="12">Spermatogenesis-associated protein 18</fullName>
    </alternativeName>
</protein>
<dbReference type="GO" id="GO:0005741">
    <property type="term" value="C:mitochondrial outer membrane"/>
    <property type="evidence" value="ECO:0007669"/>
    <property type="project" value="UniProtKB-SubCell"/>
</dbReference>
<evidence type="ECO:0000256" key="9">
    <source>
        <dbReference type="ARBA" id="ARBA00023121"/>
    </source>
</evidence>
<comment type="subcellular location">
    <subcellularLocation>
        <location evidence="3">Cytoplasm</location>
    </subcellularLocation>
    <subcellularLocation>
        <location evidence="2">Mitochondrion matrix</location>
    </subcellularLocation>
    <subcellularLocation>
        <location evidence="1">Mitochondrion outer membrane</location>
    </subcellularLocation>
</comment>
<comment type="caution">
    <text evidence="14">The sequence shown here is derived from an EMBL/GenBank/DDBJ whole genome shotgun (WGS) entry which is preliminary data.</text>
</comment>
<dbReference type="Proteomes" id="UP000036403">
    <property type="component" value="Unassembled WGS sequence"/>
</dbReference>
<evidence type="ECO:0000256" key="8">
    <source>
        <dbReference type="ARBA" id="ARBA00023054"/>
    </source>
</evidence>
<dbReference type="GO" id="GO:0005759">
    <property type="term" value="C:mitochondrial matrix"/>
    <property type="evidence" value="ECO:0007669"/>
    <property type="project" value="UniProtKB-SubCell"/>
</dbReference>
<evidence type="ECO:0000259" key="13">
    <source>
        <dbReference type="Pfam" id="PF16026"/>
    </source>
</evidence>
<dbReference type="AlphaFoldDB" id="A0A0J7KYR4"/>
<dbReference type="PANTHER" id="PTHR21771">
    <property type="entry name" value="MITOCHONDRIA-EATING PROTEIN-RELATED"/>
    <property type="match status" value="1"/>
</dbReference>
<evidence type="ECO:0000256" key="6">
    <source>
        <dbReference type="ARBA" id="ARBA00022490"/>
    </source>
</evidence>
<dbReference type="GO" id="GO:0008289">
    <property type="term" value="F:lipid binding"/>
    <property type="evidence" value="ECO:0007669"/>
    <property type="project" value="UniProtKB-KW"/>
</dbReference>
<evidence type="ECO:0000256" key="7">
    <source>
        <dbReference type="ARBA" id="ARBA00022787"/>
    </source>
</evidence>
<dbReference type="InterPro" id="IPR031981">
    <property type="entry name" value="MIEAP_C"/>
</dbReference>
<evidence type="ECO:0000256" key="11">
    <source>
        <dbReference type="ARBA" id="ARBA00023136"/>
    </source>
</evidence>
<keyword evidence="10" id="KW-0496">Mitochondrion</keyword>
<feature type="domain" description="Mitochondria-eating protein C-terminal" evidence="13">
    <location>
        <begin position="7"/>
        <end position="147"/>
    </location>
</feature>
<evidence type="ECO:0000313" key="15">
    <source>
        <dbReference type="Proteomes" id="UP000036403"/>
    </source>
</evidence>
<dbReference type="PaxDb" id="67767-A0A0J7KYR4"/>
<evidence type="ECO:0000313" key="14">
    <source>
        <dbReference type="EMBL" id="KMQ95438.1"/>
    </source>
</evidence>
<gene>
    <name evidence="14" type="ORF">RF55_4350</name>
</gene>
<dbReference type="GO" id="GO:0035695">
    <property type="term" value="P:mitophagy by internal vacuole formation"/>
    <property type="evidence" value="ECO:0007669"/>
    <property type="project" value="TreeGrafter"/>
</dbReference>
<evidence type="ECO:0000256" key="2">
    <source>
        <dbReference type="ARBA" id="ARBA00004305"/>
    </source>
</evidence>
<keyword evidence="15" id="KW-1185">Reference proteome</keyword>
<keyword evidence="8" id="KW-0175">Coiled coil</keyword>
<name>A0A0J7KYR4_LASNI</name>
<sequence>MVQTSRRLEALKILNGAAASQTSVTTPELEECIKRQLATSGAQTGSREVAEQVVNQLERTLYDFPCLRGCAEVKSYATACSTLAWACLARSTPLVLDVAQSLEFRREVHVRHHASPNPHGIRIRSVLWPGLREGCQGPCLHRAVVMTC</sequence>
<evidence type="ECO:0000256" key="10">
    <source>
        <dbReference type="ARBA" id="ARBA00023128"/>
    </source>
</evidence>
<keyword evidence="11" id="KW-0472">Membrane</keyword>
<dbReference type="Pfam" id="PF16026">
    <property type="entry name" value="MIEAP"/>
    <property type="match status" value="1"/>
</dbReference>
<keyword evidence="9" id="KW-0446">Lipid-binding</keyword>
<keyword evidence="7" id="KW-1000">Mitochondrion outer membrane</keyword>
<dbReference type="InterPro" id="IPR026169">
    <property type="entry name" value="MIEAP"/>
</dbReference>